<comment type="caution">
    <text evidence="2">The sequence shown here is derived from an EMBL/GenBank/DDBJ whole genome shotgun (WGS) entry which is preliminary data.</text>
</comment>
<dbReference type="PANTHER" id="PTHR33112:SF16">
    <property type="entry name" value="HETEROKARYON INCOMPATIBILITY DOMAIN-CONTAINING PROTEIN"/>
    <property type="match status" value="1"/>
</dbReference>
<protein>
    <submittedName>
        <fullName evidence="2">HET-domain-containing protein</fullName>
    </submittedName>
</protein>
<name>A0AAN6QIW8_9PEZI</name>
<reference evidence="2" key="2">
    <citation type="submission" date="2023-05" db="EMBL/GenBank/DDBJ databases">
        <authorList>
            <consortium name="Lawrence Berkeley National Laboratory"/>
            <person name="Steindorff A."/>
            <person name="Hensen N."/>
            <person name="Bonometti L."/>
            <person name="Westerberg I."/>
            <person name="Brannstrom I.O."/>
            <person name="Guillou S."/>
            <person name="Cros-Aarteil S."/>
            <person name="Calhoun S."/>
            <person name="Haridas S."/>
            <person name="Kuo A."/>
            <person name="Mondo S."/>
            <person name="Pangilinan J."/>
            <person name="Riley R."/>
            <person name="Labutti K."/>
            <person name="Andreopoulos B."/>
            <person name="Lipzen A."/>
            <person name="Chen C."/>
            <person name="Yanf M."/>
            <person name="Daum C."/>
            <person name="Ng V."/>
            <person name="Clum A."/>
            <person name="Ohm R."/>
            <person name="Martin F."/>
            <person name="Silar P."/>
            <person name="Natvig D."/>
            <person name="Lalanne C."/>
            <person name="Gautier V."/>
            <person name="Ament-Velasquez S.L."/>
            <person name="Kruys A."/>
            <person name="Hutchinson M.I."/>
            <person name="Powell A.J."/>
            <person name="Barry K."/>
            <person name="Miller A.N."/>
            <person name="Grigoriev I.V."/>
            <person name="Debuchy R."/>
            <person name="Gladieux P."/>
            <person name="Thoren M.H."/>
            <person name="Johannesson H."/>
        </authorList>
    </citation>
    <scope>NUCLEOTIDE SEQUENCE</scope>
    <source>
        <strain evidence="2">CBS 508.74</strain>
    </source>
</reference>
<keyword evidence="3" id="KW-1185">Reference proteome</keyword>
<dbReference type="InterPro" id="IPR010730">
    <property type="entry name" value="HET"/>
</dbReference>
<evidence type="ECO:0000313" key="2">
    <source>
        <dbReference type="EMBL" id="KAK4111075.1"/>
    </source>
</evidence>
<dbReference type="AlphaFoldDB" id="A0AAN6QIW8"/>
<dbReference type="GeneID" id="89932855"/>
<dbReference type="Proteomes" id="UP001302812">
    <property type="component" value="Unassembled WGS sequence"/>
</dbReference>
<gene>
    <name evidence="2" type="ORF">N656DRAFT_168187</name>
</gene>
<dbReference type="Pfam" id="PF06985">
    <property type="entry name" value="HET"/>
    <property type="match status" value="1"/>
</dbReference>
<sequence length="279" mass="30765">MVPAADVDLTASFLSTSRSTSSSETLRQAKRWLSDCEKYHTLCSVPVWSAGRPPTRLLHIQHPDIVRLSTADHAGVVYATLSHCWGTSTIIKLATDSFTSFVEGVDISRFPKTFQHAIEVTRHLGIDHIWIDSCCIIQDSLDDWRTESANVGAIYTGSRLNLAATDSSDSSGGLFRNREPGSLSPCKINATETAFDTGEYYFLSPVAWKRDVHDARLNSRGWVFQERTLAPRDCILLKAKFTGSAGSPFLGKPCPKRYQNQIHLGLGTTANISSQRSTV</sequence>
<accession>A0AAN6QIW8</accession>
<dbReference type="EMBL" id="MU853347">
    <property type="protein sequence ID" value="KAK4111075.1"/>
    <property type="molecule type" value="Genomic_DNA"/>
</dbReference>
<reference evidence="2" key="1">
    <citation type="journal article" date="2023" name="Mol. Phylogenet. Evol.">
        <title>Genome-scale phylogeny and comparative genomics of the fungal order Sordariales.</title>
        <authorList>
            <person name="Hensen N."/>
            <person name="Bonometti L."/>
            <person name="Westerberg I."/>
            <person name="Brannstrom I.O."/>
            <person name="Guillou S."/>
            <person name="Cros-Aarteil S."/>
            <person name="Calhoun S."/>
            <person name="Haridas S."/>
            <person name="Kuo A."/>
            <person name="Mondo S."/>
            <person name="Pangilinan J."/>
            <person name="Riley R."/>
            <person name="LaButti K."/>
            <person name="Andreopoulos B."/>
            <person name="Lipzen A."/>
            <person name="Chen C."/>
            <person name="Yan M."/>
            <person name="Daum C."/>
            <person name="Ng V."/>
            <person name="Clum A."/>
            <person name="Steindorff A."/>
            <person name="Ohm R.A."/>
            <person name="Martin F."/>
            <person name="Silar P."/>
            <person name="Natvig D.O."/>
            <person name="Lalanne C."/>
            <person name="Gautier V."/>
            <person name="Ament-Velasquez S.L."/>
            <person name="Kruys A."/>
            <person name="Hutchinson M.I."/>
            <person name="Powell A.J."/>
            <person name="Barry K."/>
            <person name="Miller A.N."/>
            <person name="Grigoriev I.V."/>
            <person name="Debuchy R."/>
            <person name="Gladieux P."/>
            <person name="Hiltunen Thoren M."/>
            <person name="Johannesson H."/>
        </authorList>
    </citation>
    <scope>NUCLEOTIDE SEQUENCE</scope>
    <source>
        <strain evidence="2">CBS 508.74</strain>
    </source>
</reference>
<proteinExistence type="predicted"/>
<evidence type="ECO:0000313" key="3">
    <source>
        <dbReference type="Proteomes" id="UP001302812"/>
    </source>
</evidence>
<feature type="domain" description="Heterokaryon incompatibility" evidence="1">
    <location>
        <begin position="78"/>
        <end position="226"/>
    </location>
</feature>
<organism evidence="2 3">
    <name type="scientific">Canariomyces notabilis</name>
    <dbReference type="NCBI Taxonomy" id="2074819"/>
    <lineage>
        <taxon>Eukaryota</taxon>
        <taxon>Fungi</taxon>
        <taxon>Dikarya</taxon>
        <taxon>Ascomycota</taxon>
        <taxon>Pezizomycotina</taxon>
        <taxon>Sordariomycetes</taxon>
        <taxon>Sordariomycetidae</taxon>
        <taxon>Sordariales</taxon>
        <taxon>Chaetomiaceae</taxon>
        <taxon>Canariomyces</taxon>
    </lineage>
</organism>
<dbReference type="PANTHER" id="PTHR33112">
    <property type="entry name" value="DOMAIN PROTEIN, PUTATIVE-RELATED"/>
    <property type="match status" value="1"/>
</dbReference>
<dbReference type="RefSeq" id="XP_064668645.1">
    <property type="nucleotide sequence ID" value="XM_064808732.1"/>
</dbReference>
<evidence type="ECO:0000259" key="1">
    <source>
        <dbReference type="Pfam" id="PF06985"/>
    </source>
</evidence>